<sequence length="328" mass="35881">MKVTIKDIAEQANVSTATVSKVLNKNDLSISKATRERVLKVVKRNNYIPNAMAKGLKSRRSNMIGFILPDITNPFFPELARGIEDKAKEYNFGVVFCNTDDDPDREGECFRFLGSQMIDGIIFASSQEESSYDNALLRSVPVVMVDRGVTIADGNVGKVSIDSRSASAAATQLLVGSGCRRVAYISAKCNTANQRYLGYLGALEKSGIKVDESLIYLGEYDVETGLRGTQWLLEQGSFDGIVCGNDLIAAGAMTVLGRNGLSVPGDVKVIGFDNIYLSQHLNPPLTTVEQPTYEIGRTAAEMLLENIVNGVPLYSRKLDYRIIMRQTV</sequence>
<evidence type="ECO:0000256" key="2">
    <source>
        <dbReference type="ARBA" id="ARBA00023125"/>
    </source>
</evidence>
<keyword evidence="6" id="KW-1185">Reference proteome</keyword>
<accession>A0A926HV35</accession>
<dbReference type="SMART" id="SM00354">
    <property type="entry name" value="HTH_LACI"/>
    <property type="match status" value="1"/>
</dbReference>
<dbReference type="EMBL" id="JACRSP010000004">
    <property type="protein sequence ID" value="MBC8536928.1"/>
    <property type="molecule type" value="Genomic_DNA"/>
</dbReference>
<name>A0A926HV35_9FIRM</name>
<dbReference type="PRINTS" id="PR00036">
    <property type="entry name" value="HTHLACI"/>
</dbReference>
<dbReference type="InterPro" id="IPR000843">
    <property type="entry name" value="HTH_LacI"/>
</dbReference>
<dbReference type="SUPFAM" id="SSF47413">
    <property type="entry name" value="lambda repressor-like DNA-binding domains"/>
    <property type="match status" value="1"/>
</dbReference>
<keyword evidence="3" id="KW-0804">Transcription</keyword>
<dbReference type="SUPFAM" id="SSF53822">
    <property type="entry name" value="Periplasmic binding protein-like I"/>
    <property type="match status" value="1"/>
</dbReference>
<reference evidence="5" key="1">
    <citation type="submission" date="2020-08" db="EMBL/GenBank/DDBJ databases">
        <title>Genome public.</title>
        <authorList>
            <person name="Liu C."/>
            <person name="Sun Q."/>
        </authorList>
    </citation>
    <scope>NUCLEOTIDE SEQUENCE</scope>
    <source>
        <strain evidence="5">BX7</strain>
    </source>
</reference>
<evidence type="ECO:0000256" key="1">
    <source>
        <dbReference type="ARBA" id="ARBA00023015"/>
    </source>
</evidence>
<protein>
    <submittedName>
        <fullName evidence="5">LacI family DNA-binding transcriptional regulator</fullName>
    </submittedName>
</protein>
<dbReference type="PROSITE" id="PS50932">
    <property type="entry name" value="HTH_LACI_2"/>
    <property type="match status" value="1"/>
</dbReference>
<keyword evidence="2 5" id="KW-0238">DNA-binding</keyword>
<dbReference type="Pfam" id="PF00532">
    <property type="entry name" value="Peripla_BP_1"/>
    <property type="match status" value="1"/>
</dbReference>
<evidence type="ECO:0000313" key="5">
    <source>
        <dbReference type="EMBL" id="MBC8536928.1"/>
    </source>
</evidence>
<keyword evidence="1" id="KW-0805">Transcription regulation</keyword>
<organism evidence="5 6">
    <name type="scientific">Feifania hominis</name>
    <dbReference type="NCBI Taxonomy" id="2763660"/>
    <lineage>
        <taxon>Bacteria</taxon>
        <taxon>Bacillati</taxon>
        <taxon>Bacillota</taxon>
        <taxon>Clostridia</taxon>
        <taxon>Eubacteriales</taxon>
        <taxon>Feifaniaceae</taxon>
        <taxon>Feifania</taxon>
    </lineage>
</organism>
<comment type="caution">
    <text evidence="5">The sequence shown here is derived from an EMBL/GenBank/DDBJ whole genome shotgun (WGS) entry which is preliminary data.</text>
</comment>
<dbReference type="AlphaFoldDB" id="A0A926HV35"/>
<dbReference type="CDD" id="cd06267">
    <property type="entry name" value="PBP1_LacI_sugar_binding-like"/>
    <property type="match status" value="1"/>
</dbReference>
<gene>
    <name evidence="5" type="ORF">H8695_09540</name>
</gene>
<dbReference type="CDD" id="cd01392">
    <property type="entry name" value="HTH_LacI"/>
    <property type="match status" value="1"/>
</dbReference>
<dbReference type="GO" id="GO:0000976">
    <property type="term" value="F:transcription cis-regulatory region binding"/>
    <property type="evidence" value="ECO:0007669"/>
    <property type="project" value="TreeGrafter"/>
</dbReference>
<dbReference type="GO" id="GO:0003700">
    <property type="term" value="F:DNA-binding transcription factor activity"/>
    <property type="evidence" value="ECO:0007669"/>
    <property type="project" value="TreeGrafter"/>
</dbReference>
<dbReference type="InterPro" id="IPR001761">
    <property type="entry name" value="Peripla_BP/Lac1_sug-bd_dom"/>
</dbReference>
<dbReference type="Gene3D" id="3.40.50.2300">
    <property type="match status" value="2"/>
</dbReference>
<dbReference type="PROSITE" id="PS00356">
    <property type="entry name" value="HTH_LACI_1"/>
    <property type="match status" value="1"/>
</dbReference>
<evidence type="ECO:0000313" key="6">
    <source>
        <dbReference type="Proteomes" id="UP000620366"/>
    </source>
</evidence>
<evidence type="ECO:0000259" key="4">
    <source>
        <dbReference type="PROSITE" id="PS50932"/>
    </source>
</evidence>
<dbReference type="InterPro" id="IPR010982">
    <property type="entry name" value="Lambda_DNA-bd_dom_sf"/>
</dbReference>
<evidence type="ECO:0000256" key="3">
    <source>
        <dbReference type="ARBA" id="ARBA00023163"/>
    </source>
</evidence>
<feature type="domain" description="HTH lacI-type" evidence="4">
    <location>
        <begin position="3"/>
        <end position="58"/>
    </location>
</feature>
<dbReference type="Pfam" id="PF00356">
    <property type="entry name" value="LacI"/>
    <property type="match status" value="1"/>
</dbReference>
<dbReference type="Proteomes" id="UP000620366">
    <property type="component" value="Unassembled WGS sequence"/>
</dbReference>
<dbReference type="InterPro" id="IPR028082">
    <property type="entry name" value="Peripla_BP_I"/>
</dbReference>
<dbReference type="PANTHER" id="PTHR30146">
    <property type="entry name" value="LACI-RELATED TRANSCRIPTIONAL REPRESSOR"/>
    <property type="match status" value="1"/>
</dbReference>
<dbReference type="RefSeq" id="WP_249300989.1">
    <property type="nucleotide sequence ID" value="NZ_JACRSP010000004.1"/>
</dbReference>
<dbReference type="Gene3D" id="1.10.260.40">
    <property type="entry name" value="lambda repressor-like DNA-binding domains"/>
    <property type="match status" value="1"/>
</dbReference>
<proteinExistence type="predicted"/>
<dbReference type="PANTHER" id="PTHR30146:SF109">
    <property type="entry name" value="HTH-TYPE TRANSCRIPTIONAL REGULATOR GALS"/>
    <property type="match status" value="1"/>
</dbReference>